<dbReference type="CDD" id="cd00037">
    <property type="entry name" value="CLECT"/>
    <property type="match status" value="1"/>
</dbReference>
<proteinExistence type="predicted"/>
<dbReference type="InterPro" id="IPR016186">
    <property type="entry name" value="C-type_lectin-like/link_sf"/>
</dbReference>
<dbReference type="Pfam" id="PF00059">
    <property type="entry name" value="Lectin_C"/>
    <property type="match status" value="1"/>
</dbReference>
<dbReference type="SUPFAM" id="SSF56436">
    <property type="entry name" value="C-type lectin-like"/>
    <property type="match status" value="1"/>
</dbReference>
<dbReference type="Proteomes" id="UP001163046">
    <property type="component" value="Unassembled WGS sequence"/>
</dbReference>
<dbReference type="InterPro" id="IPR050111">
    <property type="entry name" value="C-type_lectin/snaclec_domain"/>
</dbReference>
<dbReference type="SMART" id="SM00034">
    <property type="entry name" value="CLECT"/>
    <property type="match status" value="1"/>
</dbReference>
<organism evidence="3 4">
    <name type="scientific">Desmophyllum pertusum</name>
    <dbReference type="NCBI Taxonomy" id="174260"/>
    <lineage>
        <taxon>Eukaryota</taxon>
        <taxon>Metazoa</taxon>
        <taxon>Cnidaria</taxon>
        <taxon>Anthozoa</taxon>
        <taxon>Hexacorallia</taxon>
        <taxon>Scleractinia</taxon>
        <taxon>Caryophylliina</taxon>
        <taxon>Caryophylliidae</taxon>
        <taxon>Desmophyllum</taxon>
    </lineage>
</organism>
<accession>A0A9X0CXE6</accession>
<keyword evidence="1" id="KW-0732">Signal</keyword>
<protein>
    <recommendedName>
        <fullName evidence="2">C-type lectin domain-containing protein</fullName>
    </recommendedName>
</protein>
<reference evidence="3" key="1">
    <citation type="submission" date="2023-01" db="EMBL/GenBank/DDBJ databases">
        <title>Genome assembly of the deep-sea coral Lophelia pertusa.</title>
        <authorList>
            <person name="Herrera S."/>
            <person name="Cordes E."/>
        </authorList>
    </citation>
    <scope>NUCLEOTIDE SEQUENCE</scope>
    <source>
        <strain evidence="3">USNM1676648</strain>
        <tissue evidence="3">Polyp</tissue>
    </source>
</reference>
<dbReference type="EMBL" id="MU826360">
    <property type="protein sequence ID" value="KAJ7379065.1"/>
    <property type="molecule type" value="Genomic_DNA"/>
</dbReference>
<evidence type="ECO:0000256" key="1">
    <source>
        <dbReference type="SAM" id="SignalP"/>
    </source>
</evidence>
<feature type="domain" description="C-type lectin" evidence="2">
    <location>
        <begin position="30"/>
        <end position="146"/>
    </location>
</feature>
<dbReference type="PROSITE" id="PS50041">
    <property type="entry name" value="C_TYPE_LECTIN_2"/>
    <property type="match status" value="1"/>
</dbReference>
<evidence type="ECO:0000313" key="3">
    <source>
        <dbReference type="EMBL" id="KAJ7379065.1"/>
    </source>
</evidence>
<dbReference type="OrthoDB" id="5945071at2759"/>
<dbReference type="PANTHER" id="PTHR22803">
    <property type="entry name" value="MANNOSE, PHOSPHOLIPASE, LECTIN RECEPTOR RELATED"/>
    <property type="match status" value="1"/>
</dbReference>
<keyword evidence="4" id="KW-1185">Reference proteome</keyword>
<comment type="caution">
    <text evidence="3">The sequence shown here is derived from an EMBL/GenBank/DDBJ whole genome shotgun (WGS) entry which is preliminary data.</text>
</comment>
<feature type="signal peptide" evidence="1">
    <location>
        <begin position="1"/>
        <end position="19"/>
    </location>
</feature>
<evidence type="ECO:0000313" key="4">
    <source>
        <dbReference type="Proteomes" id="UP001163046"/>
    </source>
</evidence>
<feature type="chain" id="PRO_5040964934" description="C-type lectin domain-containing protein" evidence="1">
    <location>
        <begin position="20"/>
        <end position="161"/>
    </location>
</feature>
<dbReference type="AlphaFoldDB" id="A0A9X0CXE6"/>
<sequence length="161" mass="17826">MFVSVIACFCLALFTGVSGQSCPQRWQASFDGFCYLTSNQFLAWSAARMYCKEMGGDLVKITSARENEYVLALARKELPQMKQVWIGLQWIENGIYWADYSALSYTNWAPNEPNGGANEPCGHMWIGHATNLPGRASGFWNDIGCDANAGLPNGIVCKRLP</sequence>
<dbReference type="InterPro" id="IPR016187">
    <property type="entry name" value="CTDL_fold"/>
</dbReference>
<dbReference type="InterPro" id="IPR001304">
    <property type="entry name" value="C-type_lectin-like"/>
</dbReference>
<evidence type="ECO:0000259" key="2">
    <source>
        <dbReference type="PROSITE" id="PS50041"/>
    </source>
</evidence>
<dbReference type="Gene3D" id="3.10.100.10">
    <property type="entry name" value="Mannose-Binding Protein A, subunit A"/>
    <property type="match status" value="1"/>
</dbReference>
<gene>
    <name evidence="3" type="ORF">OS493_018861</name>
</gene>
<name>A0A9X0CXE6_9CNID</name>